<dbReference type="Proteomes" id="UP000076587">
    <property type="component" value="Unassembled WGS sequence"/>
</dbReference>
<comment type="caution">
    <text evidence="1">The sequence shown here is derived from an EMBL/GenBank/DDBJ whole genome shotgun (WGS) entry which is preliminary data.</text>
</comment>
<organism evidence="1 2">
    <name type="scientific">Pseudoalteromonas luteoviolacea NCIMB 1942</name>
    <dbReference type="NCBI Taxonomy" id="1365253"/>
    <lineage>
        <taxon>Bacteria</taxon>
        <taxon>Pseudomonadati</taxon>
        <taxon>Pseudomonadota</taxon>
        <taxon>Gammaproteobacteria</taxon>
        <taxon>Alteromonadales</taxon>
        <taxon>Pseudoalteromonadaceae</taxon>
        <taxon>Pseudoalteromonas</taxon>
    </lineage>
</organism>
<gene>
    <name evidence="1" type="ORF">N482_24325</name>
</gene>
<dbReference type="EMBL" id="AUXT01000053">
    <property type="protein sequence ID" value="KZN55263.1"/>
    <property type="molecule type" value="Genomic_DNA"/>
</dbReference>
<dbReference type="AlphaFoldDB" id="A0A167GGC5"/>
<dbReference type="PATRIC" id="fig|1365253.3.peg.906"/>
<accession>A0A167GGC5</accession>
<reference evidence="1 2" key="1">
    <citation type="submission" date="2013-07" db="EMBL/GenBank/DDBJ databases">
        <title>Comparative Genomic and Metabolomic Analysis of Twelve Strains of Pseudoalteromonas luteoviolacea.</title>
        <authorList>
            <person name="Vynne N.G."/>
            <person name="Mansson M."/>
            <person name="Gram L."/>
        </authorList>
    </citation>
    <scope>NUCLEOTIDE SEQUENCE [LARGE SCALE GENOMIC DNA]</scope>
    <source>
        <strain evidence="1 2">NCIMB 1942</strain>
    </source>
</reference>
<evidence type="ECO:0000313" key="1">
    <source>
        <dbReference type="EMBL" id="KZN55263.1"/>
    </source>
</evidence>
<protein>
    <submittedName>
        <fullName evidence="1">Uncharacterized protein</fullName>
    </submittedName>
</protein>
<evidence type="ECO:0000313" key="2">
    <source>
        <dbReference type="Proteomes" id="UP000076587"/>
    </source>
</evidence>
<proteinExistence type="predicted"/>
<name>A0A167GGC5_9GAMM</name>
<sequence length="59" mass="6680">MQTPLSSTAKSCWQTLFGHAYHDEHGGDGVRYLYQARWIDNTPILTWQGTARTSEGELP</sequence>